<evidence type="ECO:0000313" key="1">
    <source>
        <dbReference type="EMBL" id="KAG5169074.1"/>
    </source>
</evidence>
<dbReference type="EMBL" id="JAFIQS010000005">
    <property type="protein sequence ID" value="KAG5169074.1"/>
    <property type="molecule type" value="Genomic_DNA"/>
</dbReference>
<protein>
    <submittedName>
        <fullName evidence="1">Uncharacterized protein</fullName>
    </submittedName>
</protein>
<comment type="caution">
    <text evidence="1">The sequence shown here is derived from an EMBL/GenBank/DDBJ whole genome shotgun (WGS) entry which is preliminary data.</text>
</comment>
<organism evidence="1">
    <name type="scientific">Psilocybe cubensis</name>
    <name type="common">Psychedelic mushroom</name>
    <name type="synonym">Stropharia cubensis</name>
    <dbReference type="NCBI Taxonomy" id="181762"/>
    <lineage>
        <taxon>Eukaryota</taxon>
        <taxon>Fungi</taxon>
        <taxon>Dikarya</taxon>
        <taxon>Basidiomycota</taxon>
        <taxon>Agaricomycotina</taxon>
        <taxon>Agaricomycetes</taxon>
        <taxon>Agaricomycetidae</taxon>
        <taxon>Agaricales</taxon>
        <taxon>Agaricineae</taxon>
        <taxon>Strophariaceae</taxon>
        <taxon>Psilocybe</taxon>
    </lineage>
</organism>
<reference evidence="1" key="1">
    <citation type="submission" date="2021-02" db="EMBL/GenBank/DDBJ databases">
        <title>Psilocybe cubensis genome.</title>
        <authorList>
            <person name="Mckernan K.J."/>
            <person name="Crawford S."/>
            <person name="Trippe A."/>
            <person name="Kane L.T."/>
            <person name="Mclaughlin S."/>
        </authorList>
    </citation>
    <scope>NUCLEOTIDE SEQUENCE [LARGE SCALE GENOMIC DNA]</scope>
    <source>
        <strain evidence="1">MGC-MH-2018</strain>
    </source>
</reference>
<name>A0A8H7Y0N4_PSICU</name>
<sequence length="279" mass="32010">MFEAVESNIIRSSPIHSTEKQFAGKMLFKSTFEYSHIAVDGIDHNVVAELCSSKFLNNPFAKSKYQNIKNDPSGKAILTKRIANIIRRSKYSVNVAISALILVERFHEAIIAKKIPFSQEVEDAGHLFFIAYMVAAKVVCDNYPFICFWRQVSNYEYSGDDITRMEFQFYDVVGWKVQIDAKAFNRGLIGMKESYSNQIGYKLPSAPAPVYRRLQKNQTARTITKIGREEYIPNPILEEENNEVLLVQASPVTKYRGEDDPFEHQVEFFHIVLQATQFP</sequence>
<dbReference type="AlphaFoldDB" id="A0A8H7Y0N4"/>
<gene>
    <name evidence="1" type="ORF">JR316_005630</name>
</gene>
<accession>A0A8H7Y0N4</accession>
<dbReference type="CDD" id="cd20557">
    <property type="entry name" value="CYCLIN_ScPCL1-like"/>
    <property type="match status" value="1"/>
</dbReference>
<dbReference type="InterPro" id="IPR036915">
    <property type="entry name" value="Cyclin-like_sf"/>
</dbReference>
<dbReference type="SUPFAM" id="SSF47954">
    <property type="entry name" value="Cyclin-like"/>
    <property type="match status" value="1"/>
</dbReference>
<dbReference type="Gene3D" id="1.10.472.10">
    <property type="entry name" value="Cyclin-like"/>
    <property type="match status" value="1"/>
</dbReference>
<proteinExistence type="predicted"/>
<dbReference type="OrthoDB" id="3033202at2759"/>